<evidence type="ECO:0000259" key="2">
    <source>
        <dbReference type="PROSITE" id="PS50011"/>
    </source>
</evidence>
<evidence type="ECO:0000313" key="4">
    <source>
        <dbReference type="Proteomes" id="UP000070089"/>
    </source>
</evidence>
<feature type="repeat" description="ANK" evidence="1">
    <location>
        <begin position="348"/>
        <end position="369"/>
    </location>
</feature>
<dbReference type="SMART" id="SM00248">
    <property type="entry name" value="ANK"/>
    <property type="match status" value="4"/>
</dbReference>
<dbReference type="OrthoDB" id="20872at2759"/>
<proteinExistence type="predicted"/>
<dbReference type="PANTHER" id="PTHR24120">
    <property type="entry name" value="GH07239P"/>
    <property type="match status" value="1"/>
</dbReference>
<dbReference type="InterPro" id="IPR002110">
    <property type="entry name" value="Ankyrin_rpt"/>
</dbReference>
<dbReference type="SUPFAM" id="SSF56112">
    <property type="entry name" value="Protein kinase-like (PK-like)"/>
    <property type="match status" value="1"/>
</dbReference>
<evidence type="ECO:0000313" key="3">
    <source>
        <dbReference type="EMBL" id="KWX12525.1"/>
    </source>
</evidence>
<feature type="domain" description="Protein kinase" evidence="2">
    <location>
        <begin position="7"/>
        <end position="293"/>
    </location>
</feature>
<dbReference type="Proteomes" id="UP000070089">
    <property type="component" value="Unassembled WGS sequence"/>
</dbReference>
<protein>
    <submittedName>
        <fullName evidence="3">Protein 21.1</fullName>
    </submittedName>
</protein>
<sequence length="505" mass="56533">MPRSFIYTNFSYLYSGPLGPVFKAKRIHDGMTVLLRTISLSETHRILWPSYRDVASHCLHYHHNSIAIASAVYLDEQGHRFLTEFSDPSVFNEFPLQLLCEANSKPLNMYIAWDIIRQITTVLDWLHNPPPDTQHKPGFHGHLSPANVTYCLFTKKATIYDVGFSVIPGPMASMAAESAVQVHDDRFKHGTPADMYALGSIISLLTTHVDKTNSNFLQEMISLKNACQHPCNHALVSFGYIISMSQHYMNCCSRKFSKSIDDLTRSFFFTPKEEPTLDDRFQQAIKEGDYEKILAIMEESARKRLPLYVHVARTATPVPEKTPLMIAADRGDVEELKKHLQYVGQSYEGDTALMFAAKRGHADCIRILLGELGITDPSGFTALMKAADQPVAQNAVDSGLIYLLPEARMHAPSGWTAMMFASSEGNTSLVTSLVNREAGMRNRDGRTALMYAAFNGYDQTVKVLLAAESNIVDSKKKRAIDYAIEQNNIKCVRVLLGREVLVSVN</sequence>
<keyword evidence="1" id="KW-0040">ANK repeat</keyword>
<dbReference type="PROSITE" id="PS50088">
    <property type="entry name" value="ANK_REPEAT"/>
    <property type="match status" value="2"/>
</dbReference>
<dbReference type="InterPro" id="IPR036770">
    <property type="entry name" value="Ankyrin_rpt-contain_sf"/>
</dbReference>
<dbReference type="AlphaFoldDB" id="A0A132NR03"/>
<dbReference type="GO" id="GO:0005524">
    <property type="term" value="F:ATP binding"/>
    <property type="evidence" value="ECO:0007669"/>
    <property type="project" value="InterPro"/>
</dbReference>
<comment type="caution">
    <text evidence="3">The sequence shown here is derived from an EMBL/GenBank/DDBJ whole genome shotgun (WGS) entry which is preliminary data.</text>
</comment>
<dbReference type="EMBL" id="JXTI01000113">
    <property type="protein sequence ID" value="KWX12525.1"/>
    <property type="molecule type" value="Genomic_DNA"/>
</dbReference>
<dbReference type="Gene3D" id="1.25.40.20">
    <property type="entry name" value="Ankyrin repeat-containing domain"/>
    <property type="match status" value="2"/>
</dbReference>
<name>A0A132NR03_GIAIN</name>
<gene>
    <name evidence="3" type="ORF">QR46_3512</name>
</gene>
<dbReference type="Gene3D" id="1.10.510.10">
    <property type="entry name" value="Transferase(Phosphotransferase) domain 1"/>
    <property type="match status" value="1"/>
</dbReference>
<feature type="repeat" description="ANK" evidence="1">
    <location>
        <begin position="444"/>
        <end position="476"/>
    </location>
</feature>
<dbReference type="VEuPathDB" id="GiardiaDB:QR46_3512"/>
<dbReference type="Pfam" id="PF12796">
    <property type="entry name" value="Ank_2"/>
    <property type="match status" value="2"/>
</dbReference>
<evidence type="ECO:0000256" key="1">
    <source>
        <dbReference type="PROSITE-ProRule" id="PRU00023"/>
    </source>
</evidence>
<dbReference type="PANTHER" id="PTHR24120:SF4">
    <property type="entry name" value="GH07239P"/>
    <property type="match status" value="1"/>
</dbReference>
<reference evidence="3 4" key="1">
    <citation type="journal article" date="2015" name="Mol. Biochem. Parasitol.">
        <title>Identification of polymorphic genes for use in assemblage B genotyping assays through comparative genomics of multiple assemblage B Giardia duodenalis isolates.</title>
        <authorList>
            <person name="Wielinga C."/>
            <person name="Thompson R.C."/>
            <person name="Monis P."/>
            <person name="Ryan U."/>
        </authorList>
    </citation>
    <scope>NUCLEOTIDE SEQUENCE [LARGE SCALE GENOMIC DNA]</scope>
    <source>
        <strain evidence="3 4">BAH15c1</strain>
    </source>
</reference>
<dbReference type="SUPFAM" id="SSF48403">
    <property type="entry name" value="Ankyrin repeat"/>
    <property type="match status" value="1"/>
</dbReference>
<dbReference type="PROSITE" id="PS50011">
    <property type="entry name" value="PROTEIN_KINASE_DOM"/>
    <property type="match status" value="1"/>
</dbReference>
<organism evidence="3 4">
    <name type="scientific">Giardia duodenalis assemblage B</name>
    <dbReference type="NCBI Taxonomy" id="1394984"/>
    <lineage>
        <taxon>Eukaryota</taxon>
        <taxon>Metamonada</taxon>
        <taxon>Diplomonadida</taxon>
        <taxon>Hexamitidae</taxon>
        <taxon>Giardiinae</taxon>
        <taxon>Giardia</taxon>
    </lineage>
</organism>
<accession>A0A132NR03</accession>
<dbReference type="GO" id="GO:0004672">
    <property type="term" value="F:protein kinase activity"/>
    <property type="evidence" value="ECO:0007669"/>
    <property type="project" value="InterPro"/>
</dbReference>
<dbReference type="InterPro" id="IPR011009">
    <property type="entry name" value="Kinase-like_dom_sf"/>
</dbReference>
<dbReference type="InterPro" id="IPR000719">
    <property type="entry name" value="Prot_kinase_dom"/>
</dbReference>
<dbReference type="PROSITE" id="PS50297">
    <property type="entry name" value="ANK_REP_REGION"/>
    <property type="match status" value="2"/>
</dbReference>